<evidence type="ECO:0000313" key="3">
    <source>
        <dbReference type="Proteomes" id="UP000664132"/>
    </source>
</evidence>
<dbReference type="EMBL" id="JAFJYH010000003">
    <property type="protein sequence ID" value="KAG4426408.1"/>
    <property type="molecule type" value="Genomic_DNA"/>
</dbReference>
<evidence type="ECO:0000256" key="1">
    <source>
        <dbReference type="SAM" id="MobiDB-lite"/>
    </source>
</evidence>
<evidence type="ECO:0000313" key="2">
    <source>
        <dbReference type="EMBL" id="KAG4426408.1"/>
    </source>
</evidence>
<reference evidence="2" key="1">
    <citation type="submission" date="2021-02" db="EMBL/GenBank/DDBJ databases">
        <title>Genome sequence Cadophora malorum strain M34.</title>
        <authorList>
            <person name="Stefanovic E."/>
            <person name="Vu D."/>
            <person name="Scully C."/>
            <person name="Dijksterhuis J."/>
            <person name="Roader J."/>
            <person name="Houbraken J."/>
        </authorList>
    </citation>
    <scope>NUCLEOTIDE SEQUENCE</scope>
    <source>
        <strain evidence="2">M34</strain>
    </source>
</reference>
<feature type="compositionally biased region" description="Basic residues" evidence="1">
    <location>
        <begin position="136"/>
        <end position="150"/>
    </location>
</feature>
<feature type="compositionally biased region" description="Basic and acidic residues" evidence="1">
    <location>
        <begin position="74"/>
        <end position="83"/>
    </location>
</feature>
<accession>A0A8H7WKN8</accession>
<gene>
    <name evidence="2" type="ORF">IFR04_000591</name>
</gene>
<sequence>MRTEPQPTFLGGPDRRWYLVSEIEKTAKQVDIIRRQMEMVKEEERREMEEKKEKAKKEKEGKAAGAAETKRKRGSEVEQRGVEENSEDEGDEEVVKPVKRGRGRPPKEKSAVAVAVAAKTKTKKSVAGVNADGTAKRGRGRPPKAKKPRLVKSEPDSGFAEGISFQEGTKTKNHVSSSHT</sequence>
<dbReference type="GO" id="GO:0003677">
    <property type="term" value="F:DNA binding"/>
    <property type="evidence" value="ECO:0007669"/>
    <property type="project" value="InterPro"/>
</dbReference>
<feature type="region of interest" description="Disordered" evidence="1">
    <location>
        <begin position="39"/>
        <end position="180"/>
    </location>
</feature>
<keyword evidence="3" id="KW-1185">Reference proteome</keyword>
<name>A0A8H7WKN8_9HELO</name>
<feature type="compositionally biased region" description="Basic and acidic residues" evidence="1">
    <location>
        <begin position="39"/>
        <end position="62"/>
    </location>
</feature>
<proteinExistence type="predicted"/>
<dbReference type="Proteomes" id="UP000664132">
    <property type="component" value="Unassembled WGS sequence"/>
</dbReference>
<dbReference type="SMART" id="SM00384">
    <property type="entry name" value="AT_hook"/>
    <property type="match status" value="2"/>
</dbReference>
<dbReference type="InterPro" id="IPR017956">
    <property type="entry name" value="AT_hook_DNA-bd_motif"/>
</dbReference>
<organism evidence="2 3">
    <name type="scientific">Cadophora malorum</name>
    <dbReference type="NCBI Taxonomy" id="108018"/>
    <lineage>
        <taxon>Eukaryota</taxon>
        <taxon>Fungi</taxon>
        <taxon>Dikarya</taxon>
        <taxon>Ascomycota</taxon>
        <taxon>Pezizomycotina</taxon>
        <taxon>Leotiomycetes</taxon>
        <taxon>Helotiales</taxon>
        <taxon>Ploettnerulaceae</taxon>
        <taxon>Cadophora</taxon>
    </lineage>
</organism>
<dbReference type="AlphaFoldDB" id="A0A8H7WKN8"/>
<dbReference type="PRINTS" id="PR00929">
    <property type="entry name" value="ATHOOK"/>
</dbReference>
<dbReference type="OrthoDB" id="3559688at2759"/>
<protein>
    <submittedName>
        <fullName evidence="2">Uncharacterized protein</fullName>
    </submittedName>
</protein>
<comment type="caution">
    <text evidence="2">The sequence shown here is derived from an EMBL/GenBank/DDBJ whole genome shotgun (WGS) entry which is preliminary data.</text>
</comment>